<dbReference type="EMBL" id="KX284721">
    <property type="protein sequence ID" value="AOM66702.1"/>
    <property type="molecule type" value="Genomic_DNA"/>
</dbReference>
<dbReference type="NCBIfam" id="TIGR00029">
    <property type="entry name" value="S20"/>
    <property type="match status" value="1"/>
</dbReference>
<dbReference type="RefSeq" id="YP_009297359.1">
    <property type="nucleotide sequence ID" value="NC_031176.2"/>
</dbReference>
<name>A0A1C9CEC0_9RHOD</name>
<keyword evidence="4 6" id="KW-0689">Ribosomal protein</keyword>
<dbReference type="InterPro" id="IPR036510">
    <property type="entry name" value="Ribosomal_bS20_sf"/>
</dbReference>
<keyword evidence="6" id="KW-0934">Plastid</keyword>
<dbReference type="GO" id="GO:0006412">
    <property type="term" value="P:translation"/>
    <property type="evidence" value="ECO:0007669"/>
    <property type="project" value="InterPro"/>
</dbReference>
<evidence type="ECO:0000256" key="3">
    <source>
        <dbReference type="ARBA" id="ARBA00022884"/>
    </source>
</evidence>
<reference evidence="6" key="1">
    <citation type="journal article" date="2016" name="BMC Biol.">
        <title>Parallel evolution of highly conserved plastid genome architecture in red seaweeds and seed plants.</title>
        <authorList>
            <person name="Lee J."/>
            <person name="Cho C.H."/>
            <person name="Park S.I."/>
            <person name="Choi J.W."/>
            <person name="Song H.S."/>
            <person name="West J.A."/>
            <person name="Bhattacharya D."/>
            <person name="Yoon H.S."/>
        </authorList>
    </citation>
    <scope>NUCLEOTIDE SEQUENCE</scope>
</reference>
<dbReference type="AlphaFoldDB" id="A0A1C9CEC0"/>
<comment type="similarity">
    <text evidence="1">Belongs to the bacterial ribosomal protein bS20 family.</text>
</comment>
<dbReference type="InterPro" id="IPR002583">
    <property type="entry name" value="Ribosomal_bS20"/>
</dbReference>
<geneLocation type="plastid" evidence="6"/>
<protein>
    <submittedName>
        <fullName evidence="6">Ribosomal protein S20</fullName>
    </submittedName>
</protein>
<dbReference type="Pfam" id="PF01649">
    <property type="entry name" value="Ribosomal_S20p"/>
    <property type="match status" value="1"/>
</dbReference>
<keyword evidence="2" id="KW-0699">rRNA-binding</keyword>
<keyword evidence="5" id="KW-0687">Ribonucleoprotein</keyword>
<dbReference type="PANTHER" id="PTHR33398">
    <property type="entry name" value="30S RIBOSOMAL PROTEIN S20"/>
    <property type="match status" value="1"/>
</dbReference>
<dbReference type="GO" id="GO:0015935">
    <property type="term" value="C:small ribosomal subunit"/>
    <property type="evidence" value="ECO:0007669"/>
    <property type="project" value="TreeGrafter"/>
</dbReference>
<dbReference type="Gene3D" id="1.20.58.110">
    <property type="entry name" value="Ribosomal protein S20"/>
    <property type="match status" value="1"/>
</dbReference>
<sequence length="92" mass="10668">MVIKNKSAIKRIKVADRNRKQNLLYKSSVKTLMKKYFSLLKVEDSEVDKESLSIYVSQIYSRIDKGTKKGVFHKNTAARKKSLIARTFKTLN</sequence>
<dbReference type="GO" id="GO:0070181">
    <property type="term" value="F:small ribosomal subunit rRNA binding"/>
    <property type="evidence" value="ECO:0007669"/>
    <property type="project" value="TreeGrafter"/>
</dbReference>
<dbReference type="GeneID" id="29073876"/>
<keyword evidence="3" id="KW-0694">RNA-binding</keyword>
<dbReference type="PANTHER" id="PTHR33398:SF1">
    <property type="entry name" value="SMALL RIBOSOMAL SUBUNIT PROTEIN BS20C"/>
    <property type="match status" value="1"/>
</dbReference>
<evidence type="ECO:0000256" key="2">
    <source>
        <dbReference type="ARBA" id="ARBA00022730"/>
    </source>
</evidence>
<proteinExistence type="inferred from homology"/>
<dbReference type="SUPFAM" id="SSF46992">
    <property type="entry name" value="Ribosomal protein S20"/>
    <property type="match status" value="1"/>
</dbReference>
<evidence type="ECO:0000256" key="4">
    <source>
        <dbReference type="ARBA" id="ARBA00022980"/>
    </source>
</evidence>
<evidence type="ECO:0000313" key="6">
    <source>
        <dbReference type="EMBL" id="AOM66702.1"/>
    </source>
</evidence>
<organism evidence="6">
    <name type="scientific">Erythrotrichia carnea</name>
    <dbReference type="NCBI Taxonomy" id="35151"/>
    <lineage>
        <taxon>Eukaryota</taxon>
        <taxon>Rhodophyta</taxon>
        <taxon>Compsopogonophyceae</taxon>
        <taxon>Erythropeltidales</taxon>
        <taxon>Erythrotrichiaceae</taxon>
        <taxon>Erythrotrichia</taxon>
    </lineage>
</organism>
<reference evidence="6" key="2">
    <citation type="submission" date="2017-07" db="EMBL/GenBank/DDBJ databases">
        <authorList>
            <person name="Sun Z.S."/>
            <person name="Albrecht U."/>
            <person name="Echele G."/>
            <person name="Lee C.C."/>
        </authorList>
    </citation>
    <scope>NUCLEOTIDE SEQUENCE</scope>
</reference>
<gene>
    <name evidence="6" type="primary">rps20</name>
    <name evidence="6" type="ORF">Eryt_036</name>
</gene>
<dbReference type="HAMAP" id="MF_00500">
    <property type="entry name" value="Ribosomal_bS20"/>
    <property type="match status" value="1"/>
</dbReference>
<evidence type="ECO:0000256" key="5">
    <source>
        <dbReference type="ARBA" id="ARBA00023274"/>
    </source>
</evidence>
<accession>A0A1C9CEC0</accession>
<dbReference type="GO" id="GO:0003735">
    <property type="term" value="F:structural constituent of ribosome"/>
    <property type="evidence" value="ECO:0007669"/>
    <property type="project" value="InterPro"/>
</dbReference>
<evidence type="ECO:0000256" key="1">
    <source>
        <dbReference type="ARBA" id="ARBA00007634"/>
    </source>
</evidence>